<keyword evidence="2" id="KW-1185">Reference proteome</keyword>
<comment type="caution">
    <text evidence="1">The sequence shown here is derived from an EMBL/GenBank/DDBJ whole genome shotgun (WGS) entry which is preliminary data.</text>
</comment>
<evidence type="ECO:0000313" key="1">
    <source>
        <dbReference type="EMBL" id="KAJ8918022.1"/>
    </source>
</evidence>
<dbReference type="EMBL" id="JANEYG010000028">
    <property type="protein sequence ID" value="KAJ8918022.1"/>
    <property type="molecule type" value="Genomic_DNA"/>
</dbReference>
<gene>
    <name evidence="1" type="ORF">NQ315_011475</name>
</gene>
<reference evidence="1 2" key="1">
    <citation type="journal article" date="2023" name="Insect Mol. Biol.">
        <title>Genome sequencing provides insights into the evolution of gene families encoding plant cell wall-degrading enzymes in longhorned beetles.</title>
        <authorList>
            <person name="Shin N.R."/>
            <person name="Okamura Y."/>
            <person name="Kirsch R."/>
            <person name="Pauchet Y."/>
        </authorList>
    </citation>
    <scope>NUCLEOTIDE SEQUENCE [LARGE SCALE GENOMIC DNA]</scope>
    <source>
        <strain evidence="1">EAD_L_NR</strain>
    </source>
</reference>
<name>A0AAV8VVT7_9CUCU</name>
<dbReference type="Proteomes" id="UP001159042">
    <property type="component" value="Unassembled WGS sequence"/>
</dbReference>
<protein>
    <submittedName>
        <fullName evidence="1">Uncharacterized protein</fullName>
    </submittedName>
</protein>
<evidence type="ECO:0000313" key="2">
    <source>
        <dbReference type="Proteomes" id="UP001159042"/>
    </source>
</evidence>
<accession>A0AAV8VVT7</accession>
<sequence length="136" mass="16406">MYEETPWKLTEYRHIKDSIFNIYCALQRDVNEGTGRLKSPKAPGNSLTHFEDSGKFHHWKKIQIFQKFVLRYSKRVLVRFKMFKEASFFRIRTVTSDPEGSFCIAQVRTPIDRWRWQNYSQNKTTDVKTHKTTFNY</sequence>
<organism evidence="1 2">
    <name type="scientific">Exocentrus adspersus</name>
    <dbReference type="NCBI Taxonomy" id="1586481"/>
    <lineage>
        <taxon>Eukaryota</taxon>
        <taxon>Metazoa</taxon>
        <taxon>Ecdysozoa</taxon>
        <taxon>Arthropoda</taxon>
        <taxon>Hexapoda</taxon>
        <taxon>Insecta</taxon>
        <taxon>Pterygota</taxon>
        <taxon>Neoptera</taxon>
        <taxon>Endopterygota</taxon>
        <taxon>Coleoptera</taxon>
        <taxon>Polyphaga</taxon>
        <taxon>Cucujiformia</taxon>
        <taxon>Chrysomeloidea</taxon>
        <taxon>Cerambycidae</taxon>
        <taxon>Lamiinae</taxon>
        <taxon>Acanthocinini</taxon>
        <taxon>Exocentrus</taxon>
    </lineage>
</organism>
<proteinExistence type="predicted"/>
<dbReference type="AlphaFoldDB" id="A0AAV8VVT7"/>